<organism evidence="2 3">
    <name type="scientific">Salinimonas iocasae</name>
    <dbReference type="NCBI Taxonomy" id="2572577"/>
    <lineage>
        <taxon>Bacteria</taxon>
        <taxon>Pseudomonadati</taxon>
        <taxon>Pseudomonadota</taxon>
        <taxon>Gammaproteobacteria</taxon>
        <taxon>Alteromonadales</taxon>
        <taxon>Alteromonadaceae</taxon>
        <taxon>Alteromonas/Salinimonas group</taxon>
        <taxon>Salinimonas</taxon>
    </lineage>
</organism>
<dbReference type="Proteomes" id="UP000304912">
    <property type="component" value="Chromosome"/>
</dbReference>
<evidence type="ECO:0000313" key="3">
    <source>
        <dbReference type="Proteomes" id="UP000304912"/>
    </source>
</evidence>
<gene>
    <name evidence="2" type="ORF">FBQ74_07655</name>
</gene>
<proteinExistence type="predicted"/>
<dbReference type="EMBL" id="CP039852">
    <property type="protein sequence ID" value="QCZ93369.1"/>
    <property type="molecule type" value="Genomic_DNA"/>
</dbReference>
<evidence type="ECO:0000256" key="1">
    <source>
        <dbReference type="SAM" id="SignalP"/>
    </source>
</evidence>
<reference evidence="2 3" key="1">
    <citation type="submission" date="2019-04" db="EMBL/GenBank/DDBJ databases">
        <title>Salinimonas iocasae sp. nov., a halophilic bacterium isolated from the outer tube casing of tubeworms in Okinawa Trough.</title>
        <authorList>
            <person name="Zhang H."/>
            <person name="Wang H."/>
            <person name="Li C."/>
        </authorList>
    </citation>
    <scope>NUCLEOTIDE SEQUENCE [LARGE SCALE GENOMIC DNA]</scope>
    <source>
        <strain evidence="2 3">KX18D6</strain>
    </source>
</reference>
<evidence type="ECO:0000313" key="2">
    <source>
        <dbReference type="EMBL" id="QCZ93369.1"/>
    </source>
</evidence>
<protein>
    <submittedName>
        <fullName evidence="2">Uncharacterized protein</fullName>
    </submittedName>
</protein>
<keyword evidence="1" id="KW-0732">Signal</keyword>
<sequence length="112" mass="12728">MKKLTKIALLPIALISCWSTAQADETVKIQVADFSGKPPFKRNIVEVSVKDVAKLEEISQDGQPTEYVEVRTVDMRGKPPYRRQVETLAVYDVAKLEEVQQKVRTGRPPFQR</sequence>
<keyword evidence="3" id="KW-1185">Reference proteome</keyword>
<dbReference type="KEGG" id="salk:FBQ74_07655"/>
<feature type="signal peptide" evidence="1">
    <location>
        <begin position="1"/>
        <end position="23"/>
    </location>
</feature>
<dbReference type="OrthoDB" id="6336451at2"/>
<dbReference type="PROSITE" id="PS51257">
    <property type="entry name" value="PROKAR_LIPOPROTEIN"/>
    <property type="match status" value="1"/>
</dbReference>
<dbReference type="AlphaFoldDB" id="A0A5B7YG07"/>
<feature type="chain" id="PRO_5022972224" evidence="1">
    <location>
        <begin position="24"/>
        <end position="112"/>
    </location>
</feature>
<dbReference type="RefSeq" id="WP_139756114.1">
    <property type="nucleotide sequence ID" value="NZ_CP039852.1"/>
</dbReference>
<name>A0A5B7YG07_9ALTE</name>
<accession>A0A5B7YG07</accession>